<organism evidence="2 3">
    <name type="scientific">Ochrobactrum chromiisoli</name>
    <dbReference type="NCBI Taxonomy" id="2993941"/>
    <lineage>
        <taxon>Bacteria</taxon>
        <taxon>Pseudomonadati</taxon>
        <taxon>Pseudomonadota</taxon>
        <taxon>Alphaproteobacteria</taxon>
        <taxon>Hyphomicrobiales</taxon>
        <taxon>Brucellaceae</taxon>
        <taxon>Brucella/Ochrobactrum group</taxon>
        <taxon>Ochrobactrum</taxon>
    </lineage>
</organism>
<keyword evidence="3" id="KW-1185">Reference proteome</keyword>
<gene>
    <name evidence="2" type="ORF">OPR82_11410</name>
</gene>
<evidence type="ECO:0000313" key="3">
    <source>
        <dbReference type="Proteomes" id="UP001301216"/>
    </source>
</evidence>
<proteinExistence type="predicted"/>
<dbReference type="Proteomes" id="UP001301216">
    <property type="component" value="Unassembled WGS sequence"/>
</dbReference>
<feature type="transmembrane region" description="Helical" evidence="1">
    <location>
        <begin position="26"/>
        <end position="46"/>
    </location>
</feature>
<keyword evidence="1" id="KW-0472">Membrane</keyword>
<accession>A0ABT3QP40</accession>
<comment type="caution">
    <text evidence="2">The sequence shown here is derived from an EMBL/GenBank/DDBJ whole genome shotgun (WGS) entry which is preliminary data.</text>
</comment>
<dbReference type="RefSeq" id="WP_265984896.1">
    <property type="nucleotide sequence ID" value="NZ_JAPHAV010000004.1"/>
</dbReference>
<protein>
    <submittedName>
        <fullName evidence="2">Uncharacterized protein</fullName>
    </submittedName>
</protein>
<sequence length="54" mass="5184">MADISSASTVYGAPIGVAGASVGPVLVTPVTIAATIGASAVVISVANRDRSVSR</sequence>
<name>A0ABT3QP40_9HYPH</name>
<keyword evidence="1" id="KW-1133">Transmembrane helix</keyword>
<evidence type="ECO:0000256" key="1">
    <source>
        <dbReference type="SAM" id="Phobius"/>
    </source>
</evidence>
<evidence type="ECO:0000313" key="2">
    <source>
        <dbReference type="EMBL" id="MCX2697384.1"/>
    </source>
</evidence>
<dbReference type="EMBL" id="JAPHAV010000004">
    <property type="protein sequence ID" value="MCX2697384.1"/>
    <property type="molecule type" value="Genomic_DNA"/>
</dbReference>
<reference evidence="2 3" key="1">
    <citation type="submission" date="2022-11" db="EMBL/GenBank/DDBJ databases">
        <title>Brucella sp. YY2X, whole genome shotgun sequencing project.</title>
        <authorList>
            <person name="Yang Y."/>
        </authorList>
    </citation>
    <scope>NUCLEOTIDE SEQUENCE [LARGE SCALE GENOMIC DNA]</scope>
    <source>
        <strain evidence="2 3">YY2X</strain>
    </source>
</reference>
<keyword evidence="1" id="KW-0812">Transmembrane</keyword>